<feature type="chain" id="PRO_5041317199" evidence="3">
    <location>
        <begin position="23"/>
        <end position="152"/>
    </location>
</feature>
<comment type="caution">
    <text evidence="4">The sequence shown here is derived from an EMBL/GenBank/DDBJ whole genome shotgun (WGS) entry which is preliminary data.</text>
</comment>
<evidence type="ECO:0000313" key="5">
    <source>
        <dbReference type="Proteomes" id="UP001177140"/>
    </source>
</evidence>
<accession>A0AA41SDL3</accession>
<dbReference type="PANTHER" id="PTHR11127">
    <property type="entry name" value="60S RIBOSOMAL PROTEIN L14"/>
    <property type="match status" value="1"/>
</dbReference>
<proteinExistence type="predicted"/>
<dbReference type="InterPro" id="IPR039660">
    <property type="entry name" value="Ribosomal_eL14"/>
</dbReference>
<dbReference type="GO" id="GO:0003735">
    <property type="term" value="F:structural constituent of ribosome"/>
    <property type="evidence" value="ECO:0007669"/>
    <property type="project" value="InterPro"/>
</dbReference>
<evidence type="ECO:0000313" key="4">
    <source>
        <dbReference type="EMBL" id="MCL7032895.1"/>
    </source>
</evidence>
<feature type="non-terminal residue" evidence="4">
    <location>
        <position position="1"/>
    </location>
</feature>
<sequence>LFISHRVVVLVLLRILSALVDAPDILMRSEMSVKSLSCTDIKLGIGRIPEQKVLINALKSAGKLPALFLLVFKESDNYKLERSSWGEDFLVRKKRESPNDSGRSKVMLGKIKKCKVIRQKILPLERARRELAIRFCREKIEERRRKLLKDEK</sequence>
<keyword evidence="3" id="KW-0732">Signal</keyword>
<dbReference type="AlphaFoldDB" id="A0AA41SDL3"/>
<dbReference type="EMBL" id="JAJJMA010128168">
    <property type="protein sequence ID" value="MCL7032895.1"/>
    <property type="molecule type" value="Genomic_DNA"/>
</dbReference>
<gene>
    <name evidence="4" type="ORF">MKW94_004221</name>
</gene>
<dbReference type="GO" id="GO:0042273">
    <property type="term" value="P:ribosomal large subunit biogenesis"/>
    <property type="evidence" value="ECO:0007669"/>
    <property type="project" value="TreeGrafter"/>
</dbReference>
<keyword evidence="1" id="KW-0689">Ribosomal protein</keyword>
<evidence type="ECO:0000256" key="1">
    <source>
        <dbReference type="ARBA" id="ARBA00022980"/>
    </source>
</evidence>
<dbReference type="InterPro" id="IPR014722">
    <property type="entry name" value="Rib_uL2_dom2"/>
</dbReference>
<evidence type="ECO:0000256" key="3">
    <source>
        <dbReference type="SAM" id="SignalP"/>
    </source>
</evidence>
<dbReference type="PANTHER" id="PTHR11127:SF17">
    <property type="entry name" value="60S RIBOSOMAL PROTEIN L14-1"/>
    <property type="match status" value="1"/>
</dbReference>
<protein>
    <submittedName>
        <fullName evidence="4">Uncharacterized protein</fullName>
    </submittedName>
</protein>
<evidence type="ECO:0000256" key="2">
    <source>
        <dbReference type="ARBA" id="ARBA00023274"/>
    </source>
</evidence>
<keyword evidence="5" id="KW-1185">Reference proteome</keyword>
<organism evidence="4 5">
    <name type="scientific">Papaver nudicaule</name>
    <name type="common">Iceland poppy</name>
    <dbReference type="NCBI Taxonomy" id="74823"/>
    <lineage>
        <taxon>Eukaryota</taxon>
        <taxon>Viridiplantae</taxon>
        <taxon>Streptophyta</taxon>
        <taxon>Embryophyta</taxon>
        <taxon>Tracheophyta</taxon>
        <taxon>Spermatophyta</taxon>
        <taxon>Magnoliopsida</taxon>
        <taxon>Ranunculales</taxon>
        <taxon>Papaveraceae</taxon>
        <taxon>Papaveroideae</taxon>
        <taxon>Papaver</taxon>
    </lineage>
</organism>
<reference evidence="4" key="1">
    <citation type="submission" date="2022-03" db="EMBL/GenBank/DDBJ databases">
        <title>A functionally conserved STORR gene fusion in Papaver species that diverged 16.8 million years ago.</title>
        <authorList>
            <person name="Catania T."/>
        </authorList>
    </citation>
    <scope>NUCLEOTIDE SEQUENCE</scope>
    <source>
        <strain evidence="4">S-191538</strain>
    </source>
</reference>
<dbReference type="Gene3D" id="2.30.30.30">
    <property type="match status" value="1"/>
</dbReference>
<dbReference type="Proteomes" id="UP001177140">
    <property type="component" value="Unassembled WGS sequence"/>
</dbReference>
<dbReference type="GO" id="GO:0022625">
    <property type="term" value="C:cytosolic large ribosomal subunit"/>
    <property type="evidence" value="ECO:0007669"/>
    <property type="project" value="TreeGrafter"/>
</dbReference>
<feature type="signal peptide" evidence="3">
    <location>
        <begin position="1"/>
        <end position="22"/>
    </location>
</feature>
<dbReference type="GO" id="GO:0003723">
    <property type="term" value="F:RNA binding"/>
    <property type="evidence" value="ECO:0007669"/>
    <property type="project" value="InterPro"/>
</dbReference>
<keyword evidence="2" id="KW-0687">Ribonucleoprotein</keyword>
<name>A0AA41SDL3_PAPNU</name>